<dbReference type="Gene3D" id="1.20.1250.20">
    <property type="entry name" value="MFS general substrate transporter like domains"/>
    <property type="match status" value="2"/>
</dbReference>
<evidence type="ECO:0000313" key="7">
    <source>
        <dbReference type="EMBL" id="RMX39858.1"/>
    </source>
</evidence>
<dbReference type="Proteomes" id="UP000275408">
    <property type="component" value="Unassembled WGS sequence"/>
</dbReference>
<feature type="transmembrane region" description="Helical" evidence="6">
    <location>
        <begin position="615"/>
        <end position="634"/>
    </location>
</feature>
<organism evidence="7 8">
    <name type="scientific">Pocillopora damicornis</name>
    <name type="common">Cauliflower coral</name>
    <name type="synonym">Millepora damicornis</name>
    <dbReference type="NCBI Taxonomy" id="46731"/>
    <lineage>
        <taxon>Eukaryota</taxon>
        <taxon>Metazoa</taxon>
        <taxon>Cnidaria</taxon>
        <taxon>Anthozoa</taxon>
        <taxon>Hexacorallia</taxon>
        <taxon>Scleractinia</taxon>
        <taxon>Astrocoeniina</taxon>
        <taxon>Pocilloporidae</taxon>
        <taxon>Pocillopora</taxon>
    </lineage>
</organism>
<keyword evidence="3 6" id="KW-1133">Transmembrane helix</keyword>
<evidence type="ECO:0000256" key="5">
    <source>
        <dbReference type="SAM" id="MobiDB-lite"/>
    </source>
</evidence>
<evidence type="ECO:0000313" key="8">
    <source>
        <dbReference type="Proteomes" id="UP000275408"/>
    </source>
</evidence>
<accession>A0A3M6TEU8</accession>
<feature type="region of interest" description="Disordered" evidence="5">
    <location>
        <begin position="1"/>
        <end position="20"/>
    </location>
</feature>
<gene>
    <name evidence="7" type="ORF">pdam_00013464</name>
</gene>
<dbReference type="OrthoDB" id="422206at2759"/>
<feature type="transmembrane region" description="Helical" evidence="6">
    <location>
        <begin position="140"/>
        <end position="160"/>
    </location>
</feature>
<evidence type="ECO:0008006" key="9">
    <source>
        <dbReference type="Google" id="ProtNLM"/>
    </source>
</evidence>
<dbReference type="InterPro" id="IPR049680">
    <property type="entry name" value="FLVCR1-2_SLC49-like"/>
</dbReference>
<feature type="compositionally biased region" description="Basic and acidic residues" evidence="5">
    <location>
        <begin position="1"/>
        <end position="12"/>
    </location>
</feature>
<proteinExistence type="predicted"/>
<dbReference type="SUPFAM" id="SSF103473">
    <property type="entry name" value="MFS general substrate transporter"/>
    <property type="match status" value="2"/>
</dbReference>
<dbReference type="GO" id="GO:0016020">
    <property type="term" value="C:membrane"/>
    <property type="evidence" value="ECO:0007669"/>
    <property type="project" value="UniProtKB-SubCell"/>
</dbReference>
<feature type="region of interest" description="Disordered" evidence="5">
    <location>
        <begin position="768"/>
        <end position="794"/>
    </location>
</feature>
<keyword evidence="8" id="KW-1185">Reference proteome</keyword>
<protein>
    <recommendedName>
        <fullName evidence="9">Major facilitator superfamily (MFS) profile domain-containing protein</fullName>
    </recommendedName>
</protein>
<dbReference type="PANTHER" id="PTHR10924:SF27">
    <property type="entry name" value="SOLUTE CARRIER FAMILY 49 MEMBER 4"/>
    <property type="match status" value="1"/>
</dbReference>
<dbReference type="Pfam" id="PF13385">
    <property type="entry name" value="Laminin_G_3"/>
    <property type="match status" value="1"/>
</dbReference>
<comment type="subcellular location">
    <subcellularLocation>
        <location evidence="1">Membrane</location>
        <topology evidence="1">Multi-pass membrane protein</topology>
    </subcellularLocation>
</comment>
<evidence type="ECO:0000256" key="6">
    <source>
        <dbReference type="SAM" id="Phobius"/>
    </source>
</evidence>
<feature type="transmembrane region" description="Helical" evidence="6">
    <location>
        <begin position="646"/>
        <end position="670"/>
    </location>
</feature>
<feature type="transmembrane region" description="Helical" evidence="6">
    <location>
        <begin position="710"/>
        <end position="733"/>
    </location>
</feature>
<reference evidence="7 8" key="1">
    <citation type="journal article" date="2018" name="Sci. Rep.">
        <title>Comparative analysis of the Pocillopora damicornis genome highlights role of immune system in coral evolution.</title>
        <authorList>
            <person name="Cunning R."/>
            <person name="Bay R.A."/>
            <person name="Gillette P."/>
            <person name="Baker A.C."/>
            <person name="Traylor-Knowles N."/>
        </authorList>
    </citation>
    <scope>NUCLEOTIDE SEQUENCE [LARGE SCALE GENOMIC DNA]</scope>
    <source>
        <strain evidence="7">RSMAS</strain>
        <tissue evidence="7">Whole animal</tissue>
    </source>
</reference>
<feature type="region of interest" description="Disordered" evidence="5">
    <location>
        <begin position="45"/>
        <end position="65"/>
    </location>
</feature>
<evidence type="ECO:0000256" key="3">
    <source>
        <dbReference type="ARBA" id="ARBA00022989"/>
    </source>
</evidence>
<dbReference type="AlphaFoldDB" id="A0A3M6TEU8"/>
<evidence type="ECO:0000256" key="2">
    <source>
        <dbReference type="ARBA" id="ARBA00022692"/>
    </source>
</evidence>
<feature type="transmembrane region" description="Helical" evidence="6">
    <location>
        <begin position="676"/>
        <end position="698"/>
    </location>
</feature>
<dbReference type="SUPFAM" id="SSF49899">
    <property type="entry name" value="Concanavalin A-like lectins/glucanases"/>
    <property type="match status" value="1"/>
</dbReference>
<dbReference type="InterPro" id="IPR036259">
    <property type="entry name" value="MFS_trans_sf"/>
</dbReference>
<dbReference type="EMBL" id="RCHS01003769">
    <property type="protein sequence ID" value="RMX39858.1"/>
    <property type="molecule type" value="Genomic_DNA"/>
</dbReference>
<evidence type="ECO:0000256" key="4">
    <source>
        <dbReference type="ARBA" id="ARBA00023136"/>
    </source>
</evidence>
<feature type="transmembrane region" description="Helical" evidence="6">
    <location>
        <begin position="180"/>
        <end position="200"/>
    </location>
</feature>
<dbReference type="GO" id="GO:0022857">
    <property type="term" value="F:transmembrane transporter activity"/>
    <property type="evidence" value="ECO:0007669"/>
    <property type="project" value="InterPro"/>
</dbReference>
<dbReference type="InterPro" id="IPR011701">
    <property type="entry name" value="MFS"/>
</dbReference>
<dbReference type="Pfam" id="PF07690">
    <property type="entry name" value="MFS_1"/>
    <property type="match status" value="1"/>
</dbReference>
<keyword evidence="4 6" id="KW-0472">Membrane</keyword>
<dbReference type="Gene3D" id="2.60.120.200">
    <property type="match status" value="1"/>
</dbReference>
<dbReference type="PANTHER" id="PTHR10924">
    <property type="entry name" value="MAJOR FACILITATOR SUPERFAMILY PROTEIN-RELATED"/>
    <property type="match status" value="1"/>
</dbReference>
<dbReference type="InterPro" id="IPR013320">
    <property type="entry name" value="ConA-like_dom_sf"/>
</dbReference>
<comment type="caution">
    <text evidence="7">The sequence shown here is derived from an EMBL/GenBank/DDBJ whole genome shotgun (WGS) entry which is preliminary data.</text>
</comment>
<evidence type="ECO:0000256" key="1">
    <source>
        <dbReference type="ARBA" id="ARBA00004141"/>
    </source>
</evidence>
<feature type="compositionally biased region" description="Basic and acidic residues" evidence="5">
    <location>
        <begin position="768"/>
        <end position="786"/>
    </location>
</feature>
<feature type="transmembrane region" description="Helical" evidence="6">
    <location>
        <begin position="739"/>
        <end position="758"/>
    </location>
</feature>
<keyword evidence="2 6" id="KW-0812">Transmembrane</keyword>
<feature type="transmembrane region" description="Helical" evidence="6">
    <location>
        <begin position="526"/>
        <end position="549"/>
    </location>
</feature>
<name>A0A3M6TEU8_POCDA</name>
<sequence length="819" mass="93169">MAPEIRSKEAKLKRLSGQSLRRRKKQWLFTGLRAERNLNGSVLVSDRGSKMYPNGSKSEDRKSFLDPEENELVEVDLDDPWVRREDYKPKKCTHVQDLQRYSPERAEDSLSSDTVLLTDDKGSYLTDDPPVEIKSYKRRFYILLLFSVISFSQYCAWNTYGPIATTAKMVFNWTNTEIAFLASMDPITYLCSMFFFSWLMDEKGLRRSVLISCAFMFVGTALRCVTSDPSYAICDTLDLYLNGNTLYSESIYRDAMYYWPLDNLNISIQNVQSIRKERKENSTNLRNPEEYGRVTINKGLREFKTNKEGLLFNECTTEQGVVNQSLMTDGKSAWVNLGPFINTCVSDPSLCPNGFTVALWMKYEILDANGLQYFMGTSGNRDGLKGFLIYQDFPYDKEDHLAIKVENGTVLWKRSFSVPRSNWTHVTFTWDEREGLVIYSNGSYVGGDPKGKTTQLERSYFTMFTLGRPNNVYAFSKAAYDELAVWERKLHPREIEAIYQRTAGIGITPDLEEAKQRLLKDGKKEIMMLLYVECGVVLFLFLLVCMYFPNKPPLPPSKSARRKREDFFAGAKQIFKNKQFWTLALVYGVTTGVYSGWGASLAVNLETFSVGQNEAGWIGFYATLAGIGAGLILARCADLFGGKMKLLLLVLFFGAAGCFLWFSLLCLRMIAYDDAALYKSSILGGFFVSGTIPLFYELTVESTYPVAEGVTTGALTIINNTFTVIFLLVLMVPKVGTEWMNWCMFGACAGCIPILLGFQENYRRLNLDKDKNPSKEPKKKREDKNLKRPSSSFGSIISFKHHNVDELVKKLENTRESNI</sequence>